<reference evidence="2" key="1">
    <citation type="submission" date="2024-03" db="EMBL/GenBank/DDBJ databases">
        <title>Diverse circular DNA viruses in blood, oral, and fecal samples of captive lemurs.</title>
        <authorList>
            <person name="Paietta E.N."/>
            <person name="Kraberger S."/>
            <person name="Lund M.C."/>
            <person name="Custer J.M."/>
            <person name="Vargas K.M."/>
            <person name="Ehmke E.E."/>
            <person name="Yoder A.D."/>
            <person name="Varsani A."/>
        </authorList>
    </citation>
    <scope>NUCLEOTIDE SEQUENCE</scope>
    <source>
        <strain evidence="1">Duke_24FS_115</strain>
        <strain evidence="2">Duke_26_94</strain>
    </source>
</reference>
<evidence type="ECO:0000313" key="2">
    <source>
        <dbReference type="EMBL" id="XCD07156.1"/>
    </source>
</evidence>
<organism evidence="2">
    <name type="scientific">Dulem virus 105</name>
    <dbReference type="NCBI Taxonomy" id="3145582"/>
    <lineage>
        <taxon>Viruses</taxon>
        <taxon>Monodnaviria</taxon>
        <taxon>Sangervirae</taxon>
        <taxon>Phixviricota</taxon>
        <taxon>Malgrandaviricetes</taxon>
        <taxon>Petitvirales</taxon>
        <taxon>Microviridae</taxon>
        <taxon>Microvirus</taxon>
    </lineage>
</organism>
<dbReference type="EMBL" id="PP511583">
    <property type="protein sequence ID" value="XCD05608.1"/>
    <property type="molecule type" value="Genomic_DNA"/>
</dbReference>
<accession>A0AAU8B528</accession>
<sequence>MGLFSSIGNAIQSVTKPVSSFLSGSGIGDIMGFGSDALGLYNDLTGNSAKQQKELMAYQAQLQNESWKYQMSNRHQLEVGDLRNAGLNPILSANSAGAISAGIPNGALADSDSARYGARSSAALARQNAAQVASLIQTNASTQARNEAEAKAAIMNAESNRMSAVAGANRNNAEAGYAAVRSKNESLYPSNQPLPFKYLNSAKGMVDSIEDFLDRRYGLPSNASPERRRRYEVYINGVGSRH</sequence>
<name>A0AAU8B528_9VIRU</name>
<protein>
    <submittedName>
        <fullName evidence="2">DNA pilot protein</fullName>
    </submittedName>
</protein>
<dbReference type="EMBL" id="PP511759">
    <property type="protein sequence ID" value="XCD07156.1"/>
    <property type="molecule type" value="Genomic_DNA"/>
</dbReference>
<proteinExistence type="predicted"/>
<evidence type="ECO:0000313" key="1">
    <source>
        <dbReference type="EMBL" id="XCD05608.1"/>
    </source>
</evidence>